<feature type="transmembrane region" description="Helical" evidence="10">
    <location>
        <begin position="340"/>
        <end position="358"/>
    </location>
</feature>
<keyword evidence="4" id="KW-0328">Glycosyltransferase</keyword>
<evidence type="ECO:0000256" key="8">
    <source>
        <dbReference type="ARBA" id="ARBA00022989"/>
    </source>
</evidence>
<name>A0ABP4G7S1_9PSEU</name>
<evidence type="ECO:0000256" key="7">
    <source>
        <dbReference type="ARBA" id="ARBA00022824"/>
    </source>
</evidence>
<evidence type="ECO:0000256" key="6">
    <source>
        <dbReference type="ARBA" id="ARBA00022692"/>
    </source>
</evidence>
<feature type="transmembrane region" description="Helical" evidence="10">
    <location>
        <begin position="287"/>
        <end position="309"/>
    </location>
</feature>
<feature type="transmembrane region" description="Helical" evidence="10">
    <location>
        <begin position="185"/>
        <end position="216"/>
    </location>
</feature>
<dbReference type="PANTHER" id="PTHR12468">
    <property type="entry name" value="GPI MANNOSYLTRANSFERASE 2"/>
    <property type="match status" value="1"/>
</dbReference>
<evidence type="ECO:0000256" key="10">
    <source>
        <dbReference type="SAM" id="Phobius"/>
    </source>
</evidence>
<organism evidence="11 12">
    <name type="scientific">Prauserella alba</name>
    <dbReference type="NCBI Taxonomy" id="176898"/>
    <lineage>
        <taxon>Bacteria</taxon>
        <taxon>Bacillati</taxon>
        <taxon>Actinomycetota</taxon>
        <taxon>Actinomycetes</taxon>
        <taxon>Pseudonocardiales</taxon>
        <taxon>Pseudonocardiaceae</taxon>
        <taxon>Prauserella</taxon>
    </lineage>
</organism>
<comment type="subcellular location">
    <subcellularLocation>
        <location evidence="1">Endoplasmic reticulum membrane</location>
        <topology evidence="1">Multi-pass membrane protein</topology>
    </subcellularLocation>
</comment>
<evidence type="ECO:0000256" key="9">
    <source>
        <dbReference type="ARBA" id="ARBA00023136"/>
    </source>
</evidence>
<dbReference type="InterPro" id="IPR007315">
    <property type="entry name" value="PIG-V/Gpi18"/>
</dbReference>
<keyword evidence="8 10" id="KW-1133">Transmembrane helix</keyword>
<feature type="transmembrane region" description="Helical" evidence="10">
    <location>
        <begin position="316"/>
        <end position="334"/>
    </location>
</feature>
<keyword evidence="5" id="KW-0808">Transferase</keyword>
<gene>
    <name evidence="11" type="ORF">GCM10009675_38290</name>
</gene>
<dbReference type="RefSeq" id="WP_253857662.1">
    <property type="nucleotide sequence ID" value="NZ_BAAALM010000015.1"/>
</dbReference>
<comment type="pathway">
    <text evidence="2">Glycolipid biosynthesis; glycosylphosphatidylinositol-anchor biosynthesis.</text>
</comment>
<evidence type="ECO:0000256" key="4">
    <source>
        <dbReference type="ARBA" id="ARBA00022676"/>
    </source>
</evidence>
<keyword evidence="6 10" id="KW-0812">Transmembrane</keyword>
<evidence type="ECO:0000256" key="3">
    <source>
        <dbReference type="ARBA" id="ARBA00022502"/>
    </source>
</evidence>
<evidence type="ECO:0000313" key="11">
    <source>
        <dbReference type="EMBL" id="GAA1213094.1"/>
    </source>
</evidence>
<proteinExistence type="predicted"/>
<evidence type="ECO:0000313" key="12">
    <source>
        <dbReference type="Proteomes" id="UP001500467"/>
    </source>
</evidence>
<dbReference type="Proteomes" id="UP001500467">
    <property type="component" value="Unassembled WGS sequence"/>
</dbReference>
<feature type="transmembrane region" description="Helical" evidence="10">
    <location>
        <begin position="365"/>
        <end position="385"/>
    </location>
</feature>
<evidence type="ECO:0000256" key="2">
    <source>
        <dbReference type="ARBA" id="ARBA00004687"/>
    </source>
</evidence>
<keyword evidence="9 10" id="KW-0472">Membrane</keyword>
<feature type="transmembrane region" description="Helical" evidence="10">
    <location>
        <begin position="228"/>
        <end position="247"/>
    </location>
</feature>
<sequence length="389" mass="41340">MSETTAEPLPAAPATLRRRVWHALRPALPALTAFYAVQVVSYLVIALVAERAGASFTELVGSYDVHWYAEIAEHGYRQDVPLDEHGNPEPVSLAFFPLLPGLASVFGLFGMPAAAALLLVSLLAGGIAAWGLHEFGIRIAGPRVGNLMAVLWAVAPGAIVLRMGYSESLFVALAVWTLLALERRQWLAAGGLTLVAGLSRSTAVALIAAVGVAALIAIAGRRDGWRPWAGALLAPLGLVAYLLYVGWRGGRLDAWFWIQDHAWHMGFDGGELTRITLGRVLAGDEPAWSVVLAAVVVLSVGLLVASWFVRSIPLPAHVYTAVMMASALGTGAFWNCRARFLLPAITLAVPVAFVLARAPRWVSAVVVSLACVGGAWWGAHLLAYAELNP</sequence>
<protein>
    <submittedName>
        <fullName evidence="11">Membrane protein</fullName>
    </submittedName>
</protein>
<feature type="transmembrane region" description="Helical" evidence="10">
    <location>
        <begin position="105"/>
        <end position="132"/>
    </location>
</feature>
<dbReference type="EMBL" id="BAAALM010000015">
    <property type="protein sequence ID" value="GAA1213094.1"/>
    <property type="molecule type" value="Genomic_DNA"/>
</dbReference>
<reference evidence="12" key="1">
    <citation type="journal article" date="2019" name="Int. J. Syst. Evol. Microbiol.">
        <title>The Global Catalogue of Microorganisms (GCM) 10K type strain sequencing project: providing services to taxonomists for standard genome sequencing and annotation.</title>
        <authorList>
            <consortium name="The Broad Institute Genomics Platform"/>
            <consortium name="The Broad Institute Genome Sequencing Center for Infectious Disease"/>
            <person name="Wu L."/>
            <person name="Ma J."/>
        </authorList>
    </citation>
    <scope>NUCLEOTIDE SEQUENCE [LARGE SCALE GENOMIC DNA]</scope>
    <source>
        <strain evidence="12">JCM 13022</strain>
    </source>
</reference>
<evidence type="ECO:0000256" key="1">
    <source>
        <dbReference type="ARBA" id="ARBA00004477"/>
    </source>
</evidence>
<dbReference type="PANTHER" id="PTHR12468:SF2">
    <property type="entry name" value="GPI MANNOSYLTRANSFERASE 2"/>
    <property type="match status" value="1"/>
</dbReference>
<feature type="transmembrane region" description="Helical" evidence="10">
    <location>
        <begin position="144"/>
        <end position="165"/>
    </location>
</feature>
<evidence type="ECO:0000256" key="5">
    <source>
        <dbReference type="ARBA" id="ARBA00022679"/>
    </source>
</evidence>
<feature type="transmembrane region" description="Helical" evidence="10">
    <location>
        <begin position="27"/>
        <end position="49"/>
    </location>
</feature>
<keyword evidence="12" id="KW-1185">Reference proteome</keyword>
<keyword evidence="7" id="KW-0256">Endoplasmic reticulum</keyword>
<comment type="caution">
    <text evidence="11">The sequence shown here is derived from an EMBL/GenBank/DDBJ whole genome shotgun (WGS) entry which is preliminary data.</text>
</comment>
<accession>A0ABP4G7S1</accession>
<keyword evidence="3" id="KW-0337">GPI-anchor biosynthesis</keyword>